<name>A0A7H9B0Q8_ZYGMR</name>
<evidence type="ECO:0000313" key="9">
    <source>
        <dbReference type="Proteomes" id="UP000509704"/>
    </source>
</evidence>
<dbReference type="NCBIfam" id="TIGR01031">
    <property type="entry name" value="rpmF_bact"/>
    <property type="match status" value="1"/>
</dbReference>
<evidence type="ECO:0000313" key="8">
    <source>
        <dbReference type="EMBL" id="QLG71372.1"/>
    </source>
</evidence>
<gene>
    <name evidence="8" type="ORF">HG535_0B04140</name>
</gene>
<dbReference type="PANTHER" id="PTHR21026">
    <property type="entry name" value="39S RIBOSOMAL PROTEIN L32, MITOCHONDRIAL"/>
    <property type="match status" value="1"/>
</dbReference>
<dbReference type="PANTHER" id="PTHR21026:SF2">
    <property type="entry name" value="LARGE RIBOSOMAL SUBUNIT PROTEIN BL32M"/>
    <property type="match status" value="1"/>
</dbReference>
<keyword evidence="3" id="KW-0809">Transit peptide</keyword>
<evidence type="ECO:0000256" key="4">
    <source>
        <dbReference type="ARBA" id="ARBA00022980"/>
    </source>
</evidence>
<evidence type="ECO:0000256" key="6">
    <source>
        <dbReference type="ARBA" id="ARBA00023274"/>
    </source>
</evidence>
<dbReference type="InterPro" id="IPR051991">
    <property type="entry name" value="Mitoribosomal_protein_bL32"/>
</dbReference>
<dbReference type="GO" id="GO:0005762">
    <property type="term" value="C:mitochondrial large ribosomal subunit"/>
    <property type="evidence" value="ECO:0007669"/>
    <property type="project" value="TreeGrafter"/>
</dbReference>
<dbReference type="GO" id="GO:0006412">
    <property type="term" value="P:translation"/>
    <property type="evidence" value="ECO:0007669"/>
    <property type="project" value="InterPro"/>
</dbReference>
<evidence type="ECO:0000256" key="3">
    <source>
        <dbReference type="ARBA" id="ARBA00022946"/>
    </source>
</evidence>
<dbReference type="Proteomes" id="UP000509704">
    <property type="component" value="Chromosome 2"/>
</dbReference>
<evidence type="ECO:0000256" key="5">
    <source>
        <dbReference type="ARBA" id="ARBA00023128"/>
    </source>
</evidence>
<comment type="subcellular location">
    <subcellularLocation>
        <location evidence="1">Mitochondrion</location>
    </subcellularLocation>
</comment>
<evidence type="ECO:0000256" key="2">
    <source>
        <dbReference type="ARBA" id="ARBA00008560"/>
    </source>
</evidence>
<organism evidence="8 9">
    <name type="scientific">Zygotorulaspora mrakii</name>
    <name type="common">Zygosaccharomyces mrakii</name>
    <dbReference type="NCBI Taxonomy" id="42260"/>
    <lineage>
        <taxon>Eukaryota</taxon>
        <taxon>Fungi</taxon>
        <taxon>Dikarya</taxon>
        <taxon>Ascomycota</taxon>
        <taxon>Saccharomycotina</taxon>
        <taxon>Saccharomycetes</taxon>
        <taxon>Saccharomycetales</taxon>
        <taxon>Saccharomycetaceae</taxon>
        <taxon>Zygotorulaspora</taxon>
    </lineage>
</organism>
<dbReference type="InterPro" id="IPR002677">
    <property type="entry name" value="Ribosomal_bL32"/>
</dbReference>
<dbReference type="Pfam" id="PF01783">
    <property type="entry name" value="Ribosomal_L32p"/>
    <property type="match status" value="1"/>
</dbReference>
<keyword evidence="9" id="KW-1185">Reference proteome</keyword>
<dbReference type="InterPro" id="IPR011332">
    <property type="entry name" value="Ribosomal_zn-bd"/>
</dbReference>
<dbReference type="AlphaFoldDB" id="A0A7H9B0Q8"/>
<dbReference type="GeneID" id="59235033"/>
<protein>
    <recommendedName>
        <fullName evidence="7">Large ribosomal subunit protein bL32m</fullName>
    </recommendedName>
</protein>
<dbReference type="KEGG" id="zmk:HG535_0B04140"/>
<keyword evidence="5" id="KW-0496">Mitochondrion</keyword>
<dbReference type="EMBL" id="CP058605">
    <property type="protein sequence ID" value="QLG71372.1"/>
    <property type="molecule type" value="Genomic_DNA"/>
</dbReference>
<accession>A0A7H9B0Q8</accession>
<dbReference type="SUPFAM" id="SSF57829">
    <property type="entry name" value="Zn-binding ribosomal proteins"/>
    <property type="match status" value="1"/>
</dbReference>
<proteinExistence type="inferred from homology"/>
<reference evidence="8 9" key="1">
    <citation type="submission" date="2020-07" db="EMBL/GenBank/DDBJ databases">
        <title>The yeast mating-type switching endonuclease HO is a domesticated member of an unorthodox homing genetic element family.</title>
        <authorList>
            <person name="Coughlan A.Y."/>
            <person name="Lombardi L."/>
            <person name="Braun-Galleani S."/>
            <person name="Martos A.R."/>
            <person name="Galeote V."/>
            <person name="Bigey F."/>
            <person name="Dequin S."/>
            <person name="Byrne K.P."/>
            <person name="Wolfe K.H."/>
        </authorList>
    </citation>
    <scope>NUCLEOTIDE SEQUENCE [LARGE SCALE GENOMIC DNA]</scope>
    <source>
        <strain evidence="8 9">NRRL Y-6702</strain>
    </source>
</reference>
<evidence type="ECO:0000256" key="1">
    <source>
        <dbReference type="ARBA" id="ARBA00004173"/>
    </source>
</evidence>
<sequence>MSVAIIPRLLDRYYAATATTLLPWVTALGEVVNRLPKDYPVGLQQWLKKREEKRTSEQNMGSDTFWNNGILLAVPKKKVSHQKKRQKLYGPGSKQLKMIHHINTCPSCGHFKLANTLCTHCVGEVSRIWRSQTVKPSVEPLQEQQLSELDKRVIYPGKKDTAYVEKLKDKESYLERRMRSLPVDKEE</sequence>
<dbReference type="GO" id="GO:0003735">
    <property type="term" value="F:structural constituent of ribosome"/>
    <property type="evidence" value="ECO:0007669"/>
    <property type="project" value="InterPro"/>
</dbReference>
<dbReference type="RefSeq" id="XP_037143100.1">
    <property type="nucleotide sequence ID" value="XM_037287205.1"/>
</dbReference>
<evidence type="ECO:0000256" key="7">
    <source>
        <dbReference type="ARBA" id="ARBA00039935"/>
    </source>
</evidence>
<keyword evidence="6" id="KW-0687">Ribonucleoprotein</keyword>
<comment type="similarity">
    <text evidence="2">Belongs to the bacterial ribosomal protein bL32 family.</text>
</comment>
<dbReference type="OrthoDB" id="2014905at2759"/>
<keyword evidence="4" id="KW-0689">Ribosomal protein</keyword>